<reference evidence="2 3" key="1">
    <citation type="submission" date="2019-05" db="EMBL/GenBank/DDBJ databases">
        <title>Another draft genome of Portunus trituberculatus and its Hox gene families provides insights of decapod evolution.</title>
        <authorList>
            <person name="Jeong J.-H."/>
            <person name="Song I."/>
            <person name="Kim S."/>
            <person name="Choi T."/>
            <person name="Kim D."/>
            <person name="Ryu S."/>
            <person name="Kim W."/>
        </authorList>
    </citation>
    <scope>NUCLEOTIDE SEQUENCE [LARGE SCALE GENOMIC DNA]</scope>
    <source>
        <tissue evidence="2">Muscle</tissue>
    </source>
</reference>
<comment type="caution">
    <text evidence="2">The sequence shown here is derived from an EMBL/GenBank/DDBJ whole genome shotgun (WGS) entry which is preliminary data.</text>
</comment>
<dbReference type="AlphaFoldDB" id="A0A5B7JQW4"/>
<gene>
    <name evidence="2" type="ORF">E2C01_089916</name>
</gene>
<proteinExistence type="predicted"/>
<dbReference type="EMBL" id="VSRR010099700">
    <property type="protein sequence ID" value="MPC94734.1"/>
    <property type="molecule type" value="Genomic_DNA"/>
</dbReference>
<evidence type="ECO:0000256" key="1">
    <source>
        <dbReference type="SAM" id="MobiDB-lite"/>
    </source>
</evidence>
<evidence type="ECO:0000313" key="2">
    <source>
        <dbReference type="EMBL" id="MPC94734.1"/>
    </source>
</evidence>
<keyword evidence="3" id="KW-1185">Reference proteome</keyword>
<sequence length="118" mass="12810">MEARSQWECSQLTNSRAARSVTSHYWCKESNTQKAREEEHQNTMINIIGTTRGHVPGEAPPRGGAGRGGTRRGRSTTMASHEGRGRGRGRTGRGGESKGELTQRSFVLELCQRGAGGV</sequence>
<evidence type="ECO:0000313" key="3">
    <source>
        <dbReference type="Proteomes" id="UP000324222"/>
    </source>
</evidence>
<name>A0A5B7JQW4_PORTR</name>
<dbReference type="Proteomes" id="UP000324222">
    <property type="component" value="Unassembled WGS sequence"/>
</dbReference>
<feature type="region of interest" description="Disordered" evidence="1">
    <location>
        <begin position="1"/>
        <end position="23"/>
    </location>
</feature>
<feature type="region of interest" description="Disordered" evidence="1">
    <location>
        <begin position="48"/>
        <end position="103"/>
    </location>
</feature>
<protein>
    <submittedName>
        <fullName evidence="2">Uncharacterized protein</fullName>
    </submittedName>
</protein>
<feature type="compositionally biased region" description="Polar residues" evidence="1">
    <location>
        <begin position="7"/>
        <end position="23"/>
    </location>
</feature>
<organism evidence="2 3">
    <name type="scientific">Portunus trituberculatus</name>
    <name type="common">Swimming crab</name>
    <name type="synonym">Neptunus trituberculatus</name>
    <dbReference type="NCBI Taxonomy" id="210409"/>
    <lineage>
        <taxon>Eukaryota</taxon>
        <taxon>Metazoa</taxon>
        <taxon>Ecdysozoa</taxon>
        <taxon>Arthropoda</taxon>
        <taxon>Crustacea</taxon>
        <taxon>Multicrustacea</taxon>
        <taxon>Malacostraca</taxon>
        <taxon>Eumalacostraca</taxon>
        <taxon>Eucarida</taxon>
        <taxon>Decapoda</taxon>
        <taxon>Pleocyemata</taxon>
        <taxon>Brachyura</taxon>
        <taxon>Eubrachyura</taxon>
        <taxon>Portunoidea</taxon>
        <taxon>Portunidae</taxon>
        <taxon>Portuninae</taxon>
        <taxon>Portunus</taxon>
    </lineage>
</organism>
<accession>A0A5B7JQW4</accession>